<evidence type="ECO:0000313" key="1">
    <source>
        <dbReference type="EMBL" id="PKI18254.1"/>
    </source>
</evidence>
<feature type="non-terminal residue" evidence="1">
    <location>
        <position position="52"/>
    </location>
</feature>
<comment type="caution">
    <text evidence="1">The sequence shown here is derived from an EMBL/GenBank/DDBJ whole genome shotgun (WGS) entry which is preliminary data.</text>
</comment>
<evidence type="ECO:0000313" key="2">
    <source>
        <dbReference type="Proteomes" id="UP000233551"/>
    </source>
</evidence>
<proteinExistence type="predicted"/>
<dbReference type="EMBL" id="PGOL01040211">
    <property type="protein sequence ID" value="PKI18254.1"/>
    <property type="molecule type" value="Genomic_DNA"/>
</dbReference>
<keyword evidence="2" id="KW-1185">Reference proteome</keyword>
<dbReference type="AlphaFoldDB" id="A0A2I0HEN5"/>
<sequence>MNGGCARLIDPRTVTTPSWGRVRVVRNPLNAMARLGKVAGGIGTRGGLGVHP</sequence>
<dbReference type="Proteomes" id="UP000233551">
    <property type="component" value="Unassembled WGS sequence"/>
</dbReference>
<gene>
    <name evidence="1" type="ORF">CRG98_049472</name>
</gene>
<protein>
    <submittedName>
        <fullName evidence="1">Uncharacterized protein</fullName>
    </submittedName>
</protein>
<accession>A0A2I0HEN5</accession>
<name>A0A2I0HEN5_PUNGR</name>
<organism evidence="1 2">
    <name type="scientific">Punica granatum</name>
    <name type="common">Pomegranate</name>
    <dbReference type="NCBI Taxonomy" id="22663"/>
    <lineage>
        <taxon>Eukaryota</taxon>
        <taxon>Viridiplantae</taxon>
        <taxon>Streptophyta</taxon>
        <taxon>Embryophyta</taxon>
        <taxon>Tracheophyta</taxon>
        <taxon>Spermatophyta</taxon>
        <taxon>Magnoliopsida</taxon>
        <taxon>eudicotyledons</taxon>
        <taxon>Gunneridae</taxon>
        <taxon>Pentapetalae</taxon>
        <taxon>rosids</taxon>
        <taxon>malvids</taxon>
        <taxon>Myrtales</taxon>
        <taxon>Lythraceae</taxon>
        <taxon>Punica</taxon>
    </lineage>
</organism>
<reference evidence="1 2" key="1">
    <citation type="submission" date="2017-11" db="EMBL/GenBank/DDBJ databases">
        <title>De-novo sequencing of pomegranate (Punica granatum L.) genome.</title>
        <authorList>
            <person name="Akparov Z."/>
            <person name="Amiraslanov A."/>
            <person name="Hajiyeva S."/>
            <person name="Abbasov M."/>
            <person name="Kaur K."/>
            <person name="Hamwieh A."/>
            <person name="Solovyev V."/>
            <person name="Salamov A."/>
            <person name="Braich B."/>
            <person name="Kosarev P."/>
            <person name="Mahmoud A."/>
            <person name="Hajiyev E."/>
            <person name="Babayeva S."/>
            <person name="Izzatullayeva V."/>
            <person name="Mammadov A."/>
            <person name="Mammadov A."/>
            <person name="Sharifova S."/>
            <person name="Ojaghi J."/>
            <person name="Eynullazada K."/>
            <person name="Bayramov B."/>
            <person name="Abdulazimova A."/>
            <person name="Shahmuradov I."/>
        </authorList>
    </citation>
    <scope>NUCLEOTIDE SEQUENCE [LARGE SCALE GENOMIC DNA]</scope>
    <source>
        <strain evidence="2">cv. AG2017</strain>
        <tissue evidence="1">Leaf</tissue>
    </source>
</reference>